<feature type="transmembrane region" description="Helical" evidence="1">
    <location>
        <begin position="195"/>
        <end position="217"/>
    </location>
</feature>
<sequence length="660" mass="66972">MTWGETVLPGLALWAGLVLPGWAFLRPLGVRGLVAVGAAPAATTAVAGVLGLLYPVLGVRWTLSSAVVGLAAGVLTAAAAGALLGTARRRGSDERHAPWLPPPLAARSAGLLTGSLALACVLVCVPMAVGMGTPDSPAQAWDAVFHLNAIESVRSTGNASTLGGLAGLYGGRAAYYPAVWHAIVAVAPGFDPVPAAAGTAALVVGGPVWLVGIAAFTRAMLPDGALPTLVAPLLAATFVAFPVVVLTVLAQGPMGLSVALLPGVLALLVVALRTRWFWPAKVSAAFALGTAAAGVALAHGSGAFSLLVLGGLPSVVILVRQARQGWAAGRPRAVLAGVAVAAVVAAATAALLATFPAFLATLSYERAGAGSYLPVLAKLVTDTPQVYWYGMGAGNAVVTALTLAGIVLSFRLRRGRRLAAVLVGAAALVLLAAGPPENPLRSLTGFWYTQAARIAPLVVIPAVVLAAGAFAALAERLDGRLHARAPLVPPWAVPVALLLVVVTSTAGARWDLKVAITASVHDPGAVAWGTMLTDDELDMIERLPGRLPEGSVVLGDPFNGSAYLPALAGVDVVFPQLGPLGGEDRQLLERSFRDLRQNPAVCRAVESLGVTHVYTDTAGADDGAKVHARTAGLRDVDTSAGFTLVDRGGTASVWRLTACG</sequence>
<feature type="transmembrane region" description="Helical" evidence="1">
    <location>
        <begin position="108"/>
        <end position="129"/>
    </location>
</feature>
<feature type="transmembrane region" description="Helical" evidence="1">
    <location>
        <begin position="66"/>
        <end position="87"/>
    </location>
</feature>
<feature type="transmembrane region" description="Helical" evidence="1">
    <location>
        <begin position="32"/>
        <end position="54"/>
    </location>
</feature>
<feature type="transmembrane region" description="Helical" evidence="1">
    <location>
        <begin position="6"/>
        <end position="25"/>
    </location>
</feature>
<evidence type="ECO:0000256" key="1">
    <source>
        <dbReference type="SAM" id="Phobius"/>
    </source>
</evidence>
<proteinExistence type="predicted"/>
<keyword evidence="3" id="KW-1185">Reference proteome</keyword>
<protein>
    <submittedName>
        <fullName evidence="2">Uncharacterized protein</fullName>
    </submittedName>
</protein>
<name>A0ABP6UMJ1_9MICO</name>
<keyword evidence="1" id="KW-0812">Transmembrane</keyword>
<gene>
    <name evidence="2" type="ORF">GCM10022262_36620</name>
</gene>
<feature type="transmembrane region" description="Helical" evidence="1">
    <location>
        <begin position="229"/>
        <end position="248"/>
    </location>
</feature>
<evidence type="ECO:0000313" key="2">
    <source>
        <dbReference type="EMBL" id="GAA3509734.1"/>
    </source>
</evidence>
<keyword evidence="1" id="KW-0472">Membrane</keyword>
<reference evidence="3" key="1">
    <citation type="journal article" date="2019" name="Int. J. Syst. Evol. Microbiol.">
        <title>The Global Catalogue of Microorganisms (GCM) 10K type strain sequencing project: providing services to taxonomists for standard genome sequencing and annotation.</title>
        <authorList>
            <consortium name="The Broad Institute Genomics Platform"/>
            <consortium name="The Broad Institute Genome Sequencing Center for Infectious Disease"/>
            <person name="Wu L."/>
            <person name="Ma J."/>
        </authorList>
    </citation>
    <scope>NUCLEOTIDE SEQUENCE [LARGE SCALE GENOMIC DNA]</scope>
    <source>
        <strain evidence="3">JCM 17459</strain>
    </source>
</reference>
<feature type="transmembrane region" description="Helical" evidence="1">
    <location>
        <begin position="454"/>
        <end position="474"/>
    </location>
</feature>
<dbReference type="EMBL" id="BAABBA010000025">
    <property type="protein sequence ID" value="GAA3509734.1"/>
    <property type="molecule type" value="Genomic_DNA"/>
</dbReference>
<feature type="transmembrane region" description="Helical" evidence="1">
    <location>
        <begin position="254"/>
        <end position="272"/>
    </location>
</feature>
<organism evidence="2 3">
    <name type="scientific">Georgenia daeguensis</name>
    <dbReference type="NCBI Taxonomy" id="908355"/>
    <lineage>
        <taxon>Bacteria</taxon>
        <taxon>Bacillati</taxon>
        <taxon>Actinomycetota</taxon>
        <taxon>Actinomycetes</taxon>
        <taxon>Micrococcales</taxon>
        <taxon>Bogoriellaceae</taxon>
        <taxon>Georgenia</taxon>
    </lineage>
</organism>
<evidence type="ECO:0000313" key="3">
    <source>
        <dbReference type="Proteomes" id="UP001499841"/>
    </source>
</evidence>
<feature type="transmembrane region" description="Helical" evidence="1">
    <location>
        <begin position="279"/>
        <end position="297"/>
    </location>
</feature>
<feature type="transmembrane region" description="Helical" evidence="1">
    <location>
        <begin position="303"/>
        <end position="322"/>
    </location>
</feature>
<keyword evidence="1" id="KW-1133">Transmembrane helix</keyword>
<dbReference type="InterPro" id="IPR046671">
    <property type="entry name" value="DUF6541"/>
</dbReference>
<comment type="caution">
    <text evidence="2">The sequence shown here is derived from an EMBL/GenBank/DDBJ whole genome shotgun (WGS) entry which is preliminary data.</text>
</comment>
<feature type="transmembrane region" description="Helical" evidence="1">
    <location>
        <begin position="386"/>
        <end position="410"/>
    </location>
</feature>
<accession>A0ABP6UMJ1</accession>
<feature type="transmembrane region" description="Helical" evidence="1">
    <location>
        <begin position="334"/>
        <end position="359"/>
    </location>
</feature>
<dbReference type="RefSeq" id="WP_345044458.1">
    <property type="nucleotide sequence ID" value="NZ_BAABBA010000025.1"/>
</dbReference>
<feature type="transmembrane region" description="Helical" evidence="1">
    <location>
        <begin position="417"/>
        <end position="434"/>
    </location>
</feature>
<dbReference type="Proteomes" id="UP001499841">
    <property type="component" value="Unassembled WGS sequence"/>
</dbReference>
<dbReference type="Pfam" id="PF20176">
    <property type="entry name" value="DUF6541"/>
    <property type="match status" value="1"/>
</dbReference>